<sequence length="231" mass="27083">MFSITGKLKQAEAKHAERNGIRALEQRFGQSFDQLRALFADGPADLEHARLPSYPVAVLNRDIGINAFGLVYDIESAQFPRFLNLVRTMSEEGDWLCFRREIEGHAATTLLRTESRFRGVSVKMLSNDPELIRSIERERFNPAPPWIAMYEHGPFLFLSQGEEQYWLDHIWTPFWRSLTIEEQGEFVRNARSETRHYISDEQWRDWLIELRGQDPRTRNLDDEAVAQLNWS</sequence>
<accession>A0ABX8UWB7</accession>
<reference evidence="1 2" key="1">
    <citation type="submission" date="2021-07" db="EMBL/GenBank/DDBJ databases">
        <title>Paraburkholderia edwinii protects Aspergillus sp. from phenazines by acting as a toxin sponge.</title>
        <authorList>
            <person name="Dahlstrom K.M."/>
            <person name="Newman D.K."/>
        </authorList>
    </citation>
    <scope>NUCLEOTIDE SEQUENCE [LARGE SCALE GENOMIC DNA]</scope>
    <source>
        <strain evidence="1 2">Pe01</strain>
    </source>
</reference>
<dbReference type="Proteomes" id="UP000826462">
    <property type="component" value="Chromosome 2"/>
</dbReference>
<dbReference type="EMBL" id="CP080096">
    <property type="protein sequence ID" value="QYD71289.1"/>
    <property type="molecule type" value="Genomic_DNA"/>
</dbReference>
<keyword evidence="2" id="KW-1185">Reference proteome</keyword>
<dbReference type="RefSeq" id="WP_219800720.1">
    <property type="nucleotide sequence ID" value="NZ_CP080096.1"/>
</dbReference>
<gene>
    <name evidence="1" type="ORF">KZJ38_30070</name>
</gene>
<evidence type="ECO:0000313" key="1">
    <source>
        <dbReference type="EMBL" id="QYD71289.1"/>
    </source>
</evidence>
<protein>
    <submittedName>
        <fullName evidence="1">Uncharacterized protein</fullName>
    </submittedName>
</protein>
<evidence type="ECO:0000313" key="2">
    <source>
        <dbReference type="Proteomes" id="UP000826462"/>
    </source>
</evidence>
<proteinExistence type="predicted"/>
<name>A0ABX8UWB7_9BURK</name>
<organism evidence="1 2">
    <name type="scientific">Paraburkholderia edwinii</name>
    <dbReference type="NCBI Taxonomy" id="2861782"/>
    <lineage>
        <taxon>Bacteria</taxon>
        <taxon>Pseudomonadati</taxon>
        <taxon>Pseudomonadota</taxon>
        <taxon>Betaproteobacteria</taxon>
        <taxon>Burkholderiales</taxon>
        <taxon>Burkholderiaceae</taxon>
        <taxon>Paraburkholderia</taxon>
    </lineage>
</organism>